<proteinExistence type="predicted"/>
<dbReference type="AlphaFoldDB" id="A0A8H4QEJ4"/>
<sequence length="322" mass="35690">MIRCLILRYPSRVLARLKVFVSSWISLTMDNQTSLPTYAGETTTGTKKKSWLRRKLFVDRDSSKKRWVRRYTLLECLLWSAAGAAFGTYAMVRINRERNRFLAALPVPNDVTYDNSTIRLPGIMTTVGCYLTFATSLLILIFSFLLKPSNDKRVNETVFLAVCSFWLVICVGFETGYYATTRASIKGTVNGIVISDTIIAQIENVTGIRTVYRFGFAYLLVAIICSWFAAFWTAVSTAVHGTSSPGVPSSTSRSTAPRTYSHASRTTATTRSNSDPNYSEEKDIVEEPRTLPPGPVAVSDADPEAQCASEDRLVEPVANPNA</sequence>
<keyword evidence="2" id="KW-1133">Transmembrane helix</keyword>
<evidence type="ECO:0000313" key="3">
    <source>
        <dbReference type="EMBL" id="KAF4609482.1"/>
    </source>
</evidence>
<dbReference type="EMBL" id="JAACJL010000061">
    <property type="protein sequence ID" value="KAF4609482.1"/>
    <property type="molecule type" value="Genomic_DNA"/>
</dbReference>
<evidence type="ECO:0000256" key="1">
    <source>
        <dbReference type="SAM" id="MobiDB-lite"/>
    </source>
</evidence>
<reference evidence="3 4" key="1">
    <citation type="submission" date="2019-12" db="EMBL/GenBank/DDBJ databases">
        <authorList>
            <person name="Floudas D."/>
            <person name="Bentzer J."/>
            <person name="Ahren D."/>
            <person name="Johansson T."/>
            <person name="Persson P."/>
            <person name="Tunlid A."/>
        </authorList>
    </citation>
    <scope>NUCLEOTIDE SEQUENCE [LARGE SCALE GENOMIC DNA]</scope>
    <source>
        <strain evidence="3 4">CBS 102.39</strain>
    </source>
</reference>
<protein>
    <submittedName>
        <fullName evidence="3">Uncharacterized protein</fullName>
    </submittedName>
</protein>
<keyword evidence="2" id="KW-0472">Membrane</keyword>
<dbReference type="Proteomes" id="UP000521872">
    <property type="component" value="Unassembled WGS sequence"/>
</dbReference>
<feature type="transmembrane region" description="Helical" evidence="2">
    <location>
        <begin position="216"/>
        <end position="235"/>
    </location>
</feature>
<feature type="region of interest" description="Disordered" evidence="1">
    <location>
        <begin position="241"/>
        <end position="322"/>
    </location>
</feature>
<keyword evidence="4" id="KW-1185">Reference proteome</keyword>
<feature type="transmembrane region" description="Helical" evidence="2">
    <location>
        <begin position="158"/>
        <end position="179"/>
    </location>
</feature>
<gene>
    <name evidence="3" type="ORF">D9613_012303</name>
</gene>
<feature type="compositionally biased region" description="Basic and acidic residues" evidence="1">
    <location>
        <begin position="279"/>
        <end position="289"/>
    </location>
</feature>
<feature type="compositionally biased region" description="Low complexity" evidence="1">
    <location>
        <begin position="241"/>
        <end position="272"/>
    </location>
</feature>
<feature type="transmembrane region" description="Helical" evidence="2">
    <location>
        <begin position="123"/>
        <end position="146"/>
    </location>
</feature>
<keyword evidence="2" id="KW-0812">Transmembrane</keyword>
<name>A0A8H4QEJ4_9AGAR</name>
<accession>A0A8H4QEJ4</accession>
<evidence type="ECO:0000313" key="4">
    <source>
        <dbReference type="Proteomes" id="UP000521872"/>
    </source>
</evidence>
<feature type="transmembrane region" description="Helical" evidence="2">
    <location>
        <begin position="71"/>
        <end position="92"/>
    </location>
</feature>
<comment type="caution">
    <text evidence="3">The sequence shown here is derived from an EMBL/GenBank/DDBJ whole genome shotgun (WGS) entry which is preliminary data.</text>
</comment>
<evidence type="ECO:0000256" key="2">
    <source>
        <dbReference type="SAM" id="Phobius"/>
    </source>
</evidence>
<organism evidence="3 4">
    <name type="scientific">Agrocybe pediades</name>
    <dbReference type="NCBI Taxonomy" id="84607"/>
    <lineage>
        <taxon>Eukaryota</taxon>
        <taxon>Fungi</taxon>
        <taxon>Dikarya</taxon>
        <taxon>Basidiomycota</taxon>
        <taxon>Agaricomycotina</taxon>
        <taxon>Agaricomycetes</taxon>
        <taxon>Agaricomycetidae</taxon>
        <taxon>Agaricales</taxon>
        <taxon>Agaricineae</taxon>
        <taxon>Strophariaceae</taxon>
        <taxon>Agrocybe</taxon>
    </lineage>
</organism>